<accession>A0A543K6J3</accession>
<dbReference type="AlphaFoldDB" id="A0A543K6J3"/>
<name>A0A543K6J3_9MICO</name>
<organism evidence="1 2">
    <name type="scientific">Ornithinimicrobium humiphilum</name>
    <dbReference type="NCBI Taxonomy" id="125288"/>
    <lineage>
        <taxon>Bacteria</taxon>
        <taxon>Bacillati</taxon>
        <taxon>Actinomycetota</taxon>
        <taxon>Actinomycetes</taxon>
        <taxon>Micrococcales</taxon>
        <taxon>Ornithinimicrobiaceae</taxon>
        <taxon>Ornithinimicrobium</taxon>
    </lineage>
</organism>
<evidence type="ECO:0000313" key="1">
    <source>
        <dbReference type="EMBL" id="TQM90703.1"/>
    </source>
</evidence>
<dbReference type="OrthoDB" id="3296095at2"/>
<proteinExistence type="predicted"/>
<comment type="caution">
    <text evidence="1">The sequence shown here is derived from an EMBL/GenBank/DDBJ whole genome shotgun (WGS) entry which is preliminary data.</text>
</comment>
<evidence type="ECO:0008006" key="3">
    <source>
        <dbReference type="Google" id="ProtNLM"/>
    </source>
</evidence>
<evidence type="ECO:0000313" key="2">
    <source>
        <dbReference type="Proteomes" id="UP000315133"/>
    </source>
</evidence>
<sequence>MSTTRDPLSVRPVRRTDDLPAWDVVLQALGGVRLSGDDGEAVYQLGAGRLALRPADDAHPAGSTELCLETSVPLAEAVEAARAEGVPIELLEGEGGPLAVITADDGVQLTLEPLTPNPEELAASEPSLAVLPVWRTPAGRVALDVLDGLGLRRRVTLEDGTWADLTARTGGLHGVQPMSEVGTELAFELTGRVESLLEPLASAGVPAEVVEEETCRVLRVPDPDGGEPLRVVEREPDLYSYALSEM</sequence>
<dbReference type="Proteomes" id="UP000315133">
    <property type="component" value="Unassembled WGS sequence"/>
</dbReference>
<dbReference type="RefSeq" id="WP_141821018.1">
    <property type="nucleotide sequence ID" value="NZ_BAAAIL010000005.1"/>
</dbReference>
<gene>
    <name evidence="1" type="ORF">FB476_3085</name>
</gene>
<keyword evidence="2" id="KW-1185">Reference proteome</keyword>
<dbReference type="EMBL" id="VFPU01000003">
    <property type="protein sequence ID" value="TQM90703.1"/>
    <property type="molecule type" value="Genomic_DNA"/>
</dbReference>
<reference evidence="1 2" key="1">
    <citation type="submission" date="2019-06" db="EMBL/GenBank/DDBJ databases">
        <title>Sequencing the genomes of 1000 actinobacteria strains.</title>
        <authorList>
            <person name="Klenk H.-P."/>
        </authorList>
    </citation>
    <scope>NUCLEOTIDE SEQUENCE [LARGE SCALE GENOMIC DNA]</scope>
    <source>
        <strain evidence="1 2">DSM 12362</strain>
    </source>
</reference>
<protein>
    <recommendedName>
        <fullName evidence="3">Glyoxalase-like domain-containing protein</fullName>
    </recommendedName>
</protein>